<dbReference type="RefSeq" id="WP_077847026.1">
    <property type="nucleotide sequence ID" value="NZ_LZZM01000125.1"/>
</dbReference>
<evidence type="ECO:0000256" key="1">
    <source>
        <dbReference type="ARBA" id="ARBA00018672"/>
    </source>
</evidence>
<comment type="caution">
    <text evidence="5">The sequence shown here is derived from an EMBL/GenBank/DDBJ whole genome shotgun (WGS) entry which is preliminary data.</text>
</comment>
<dbReference type="InterPro" id="IPR011006">
    <property type="entry name" value="CheY-like_superfamily"/>
</dbReference>
<protein>
    <recommendedName>
        <fullName evidence="1">Stage 0 sporulation protein A homolog</fullName>
    </recommendedName>
</protein>
<dbReference type="PANTHER" id="PTHR43228">
    <property type="entry name" value="TWO-COMPONENT RESPONSE REGULATOR"/>
    <property type="match status" value="1"/>
</dbReference>
<dbReference type="GO" id="GO:0000160">
    <property type="term" value="P:phosphorelay signal transduction system"/>
    <property type="evidence" value="ECO:0007669"/>
    <property type="project" value="InterPro"/>
</dbReference>
<name>A0A1S8TLK9_9CLOT</name>
<accession>A0A1S8TLK9</accession>
<gene>
    <name evidence="5" type="primary">cheY_2</name>
    <name evidence="5" type="ORF">CLPUN_18610</name>
</gene>
<dbReference type="InterPro" id="IPR001789">
    <property type="entry name" value="Sig_transdc_resp-reg_receiver"/>
</dbReference>
<evidence type="ECO:0000256" key="2">
    <source>
        <dbReference type="ARBA" id="ARBA00024867"/>
    </source>
</evidence>
<sequence>MKRVLVVDDAAFMRLSLKMLLEKSGFEVVGEAENGFKAIQLYKQLKPDIVTMDLTMPEMGGIDAIKMIKAIDKDARIIVISSMGHEISVKEAILAGAISFIVKPFKEDVVSKQLATISQNI</sequence>
<dbReference type="InterPro" id="IPR052048">
    <property type="entry name" value="ST_Response_Regulator"/>
</dbReference>
<evidence type="ECO:0000313" key="5">
    <source>
        <dbReference type="EMBL" id="OOM78499.1"/>
    </source>
</evidence>
<dbReference type="SUPFAM" id="SSF52172">
    <property type="entry name" value="CheY-like"/>
    <property type="match status" value="1"/>
</dbReference>
<dbReference type="Pfam" id="PF00072">
    <property type="entry name" value="Response_reg"/>
    <property type="match status" value="1"/>
</dbReference>
<organism evidence="5 6">
    <name type="scientific">Clostridium puniceum</name>
    <dbReference type="NCBI Taxonomy" id="29367"/>
    <lineage>
        <taxon>Bacteria</taxon>
        <taxon>Bacillati</taxon>
        <taxon>Bacillota</taxon>
        <taxon>Clostridia</taxon>
        <taxon>Eubacteriales</taxon>
        <taxon>Clostridiaceae</taxon>
        <taxon>Clostridium</taxon>
    </lineage>
</organism>
<proteinExistence type="predicted"/>
<dbReference type="OrthoDB" id="9790669at2"/>
<feature type="modified residue" description="4-aspartylphosphate" evidence="3">
    <location>
        <position position="53"/>
    </location>
</feature>
<dbReference type="EMBL" id="LZZM01000125">
    <property type="protein sequence ID" value="OOM78499.1"/>
    <property type="molecule type" value="Genomic_DNA"/>
</dbReference>
<dbReference type="PROSITE" id="PS50110">
    <property type="entry name" value="RESPONSE_REGULATORY"/>
    <property type="match status" value="1"/>
</dbReference>
<dbReference type="STRING" id="29367.CLPUN_18610"/>
<keyword evidence="3" id="KW-0597">Phosphoprotein</keyword>
<evidence type="ECO:0000259" key="4">
    <source>
        <dbReference type="PROSITE" id="PS50110"/>
    </source>
</evidence>
<comment type="function">
    <text evidence="2">May play the central regulatory role in sporulation. It may be an element of the effector pathway responsible for the activation of sporulation genes in response to nutritional stress. Spo0A may act in concert with spo0H (a sigma factor) to control the expression of some genes that are critical to the sporulation process.</text>
</comment>
<dbReference type="SMART" id="SM00448">
    <property type="entry name" value="REC"/>
    <property type="match status" value="1"/>
</dbReference>
<evidence type="ECO:0000256" key="3">
    <source>
        <dbReference type="PROSITE-ProRule" id="PRU00169"/>
    </source>
</evidence>
<dbReference type="Gene3D" id="3.40.50.2300">
    <property type="match status" value="1"/>
</dbReference>
<dbReference type="PANTHER" id="PTHR43228:SF1">
    <property type="entry name" value="TWO-COMPONENT RESPONSE REGULATOR ARR22"/>
    <property type="match status" value="1"/>
</dbReference>
<evidence type="ECO:0000313" key="6">
    <source>
        <dbReference type="Proteomes" id="UP000190890"/>
    </source>
</evidence>
<dbReference type="Proteomes" id="UP000190890">
    <property type="component" value="Unassembled WGS sequence"/>
</dbReference>
<keyword evidence="6" id="KW-1185">Reference proteome</keyword>
<feature type="domain" description="Response regulatory" evidence="4">
    <location>
        <begin position="3"/>
        <end position="118"/>
    </location>
</feature>
<reference evidence="5 6" key="1">
    <citation type="submission" date="2016-05" db="EMBL/GenBank/DDBJ databases">
        <title>Microbial solvent formation.</title>
        <authorList>
            <person name="Poehlein A."/>
            <person name="Montoya Solano J.D."/>
            <person name="Flitsch S."/>
            <person name="Krabben P."/>
            <person name="Duerre P."/>
            <person name="Daniel R."/>
        </authorList>
    </citation>
    <scope>NUCLEOTIDE SEQUENCE [LARGE SCALE GENOMIC DNA]</scope>
    <source>
        <strain evidence="5 6">DSM 2619</strain>
    </source>
</reference>
<dbReference type="AlphaFoldDB" id="A0A1S8TLK9"/>